<feature type="binding site" evidence="10">
    <location>
        <begin position="10"/>
        <end position="15"/>
    </location>
    <ligand>
        <name>substrate</name>
    </ligand>
</feature>
<dbReference type="OrthoDB" id="9776390at2"/>
<evidence type="ECO:0000256" key="3">
    <source>
        <dbReference type="ARBA" id="ARBA00005842"/>
    </source>
</evidence>
<dbReference type="PANTHER" id="PTHR11088">
    <property type="entry name" value="TRNA DIMETHYLALLYLTRANSFERASE"/>
    <property type="match status" value="1"/>
</dbReference>
<dbReference type="KEGG" id="ipo:Ilyop_1387"/>
<dbReference type="Proteomes" id="UP000006875">
    <property type="component" value="Chromosome"/>
</dbReference>
<dbReference type="EMBL" id="CP002281">
    <property type="protein sequence ID" value="ADO83167.1"/>
    <property type="molecule type" value="Genomic_DNA"/>
</dbReference>
<dbReference type="Pfam" id="PF01715">
    <property type="entry name" value="IPPT"/>
    <property type="match status" value="1"/>
</dbReference>
<comment type="subunit">
    <text evidence="10">Monomer.</text>
</comment>
<name>E3HAI0_ILYPC</name>
<comment type="cofactor">
    <cofactor evidence="1 10">
        <name>Mg(2+)</name>
        <dbReference type="ChEBI" id="CHEBI:18420"/>
    </cofactor>
</comment>
<evidence type="ECO:0000313" key="14">
    <source>
        <dbReference type="EMBL" id="ADO83167.1"/>
    </source>
</evidence>
<keyword evidence="15" id="KW-1185">Reference proteome</keyword>
<evidence type="ECO:0000256" key="11">
    <source>
        <dbReference type="RuleBase" id="RU003783"/>
    </source>
</evidence>
<dbReference type="STRING" id="572544.Ilyop_1387"/>
<comment type="similarity">
    <text evidence="3 10 13">Belongs to the IPP transferase family.</text>
</comment>
<dbReference type="SUPFAM" id="SSF52540">
    <property type="entry name" value="P-loop containing nucleoside triphosphate hydrolases"/>
    <property type="match status" value="2"/>
</dbReference>
<feature type="region of interest" description="Interaction with substrate tRNA" evidence="10">
    <location>
        <begin position="33"/>
        <end position="36"/>
    </location>
</feature>
<comment type="catalytic activity">
    <reaction evidence="9 10 11">
        <text>adenosine(37) in tRNA + dimethylallyl diphosphate = N(6)-dimethylallyladenosine(37) in tRNA + diphosphate</text>
        <dbReference type="Rhea" id="RHEA:26482"/>
        <dbReference type="Rhea" id="RHEA-COMP:10162"/>
        <dbReference type="Rhea" id="RHEA-COMP:10375"/>
        <dbReference type="ChEBI" id="CHEBI:33019"/>
        <dbReference type="ChEBI" id="CHEBI:57623"/>
        <dbReference type="ChEBI" id="CHEBI:74411"/>
        <dbReference type="ChEBI" id="CHEBI:74415"/>
        <dbReference type="EC" id="2.5.1.75"/>
    </reaction>
</comment>
<evidence type="ECO:0000256" key="12">
    <source>
        <dbReference type="RuleBase" id="RU003784"/>
    </source>
</evidence>
<evidence type="ECO:0000256" key="5">
    <source>
        <dbReference type="ARBA" id="ARBA00022694"/>
    </source>
</evidence>
<evidence type="ECO:0000256" key="10">
    <source>
        <dbReference type="HAMAP-Rule" id="MF_00185"/>
    </source>
</evidence>
<dbReference type="PANTHER" id="PTHR11088:SF60">
    <property type="entry name" value="TRNA DIMETHYLALLYLTRANSFERASE"/>
    <property type="match status" value="1"/>
</dbReference>
<dbReference type="EC" id="2.5.1.75" evidence="10"/>
<feature type="binding site" evidence="10">
    <location>
        <begin position="8"/>
        <end position="15"/>
    </location>
    <ligand>
        <name>ATP</name>
        <dbReference type="ChEBI" id="CHEBI:30616"/>
    </ligand>
</feature>
<evidence type="ECO:0000256" key="4">
    <source>
        <dbReference type="ARBA" id="ARBA00022679"/>
    </source>
</evidence>
<dbReference type="NCBIfam" id="TIGR00174">
    <property type="entry name" value="miaA"/>
    <property type="match status" value="1"/>
</dbReference>
<comment type="function">
    <text evidence="2 10 12">Catalyzes the transfer of a dimethylallyl group onto the adenine at position 37 in tRNAs that read codons beginning with uridine, leading to the formation of N6-(dimethylallyl)adenosine (i(6)A).</text>
</comment>
<dbReference type="eggNOG" id="COG0324">
    <property type="taxonomic scope" value="Bacteria"/>
</dbReference>
<accession>E3HAI0</accession>
<keyword evidence="4 10" id="KW-0808">Transferase</keyword>
<evidence type="ECO:0000256" key="9">
    <source>
        <dbReference type="ARBA" id="ARBA00049563"/>
    </source>
</evidence>
<keyword evidence="7 10" id="KW-0067">ATP-binding</keyword>
<protein>
    <recommendedName>
        <fullName evidence="10">tRNA dimethylallyltransferase</fullName>
        <ecNumber evidence="10">2.5.1.75</ecNumber>
    </recommendedName>
    <alternativeName>
        <fullName evidence="10">Dimethylallyl diphosphate:tRNA dimethylallyltransferase</fullName>
        <shortName evidence="10">DMAPP:tRNA dimethylallyltransferase</shortName>
        <shortName evidence="10">DMATase</shortName>
    </alternativeName>
    <alternativeName>
        <fullName evidence="10">Isopentenyl-diphosphate:tRNA isopentenyltransferase</fullName>
        <shortName evidence="10">IPP transferase</shortName>
        <shortName evidence="10">IPPT</shortName>
        <shortName evidence="10">IPTase</shortName>
    </alternativeName>
</protein>
<evidence type="ECO:0000256" key="8">
    <source>
        <dbReference type="ARBA" id="ARBA00022842"/>
    </source>
</evidence>
<reference evidence="14 15" key="1">
    <citation type="journal article" date="2010" name="Stand. Genomic Sci.">
        <title>Complete genome sequence of Ilyobacter polytropus type strain (CuHbu1).</title>
        <authorList>
            <person name="Sikorski J."/>
            <person name="Chertkov O."/>
            <person name="Lapidus A."/>
            <person name="Nolan M."/>
            <person name="Lucas S."/>
            <person name="Del Rio T.G."/>
            <person name="Tice H."/>
            <person name="Cheng J.F."/>
            <person name="Tapia R."/>
            <person name="Han C."/>
            <person name="Goodwin L."/>
            <person name="Pitluck S."/>
            <person name="Liolios K."/>
            <person name="Ivanova N."/>
            <person name="Mavromatis K."/>
            <person name="Mikhailova N."/>
            <person name="Pati A."/>
            <person name="Chen A."/>
            <person name="Palaniappan K."/>
            <person name="Land M."/>
            <person name="Hauser L."/>
            <person name="Chang Y.J."/>
            <person name="Jeffries C.D."/>
            <person name="Brambilla E."/>
            <person name="Yasawong M."/>
            <person name="Rohde M."/>
            <person name="Pukall R."/>
            <person name="Spring S."/>
            <person name="Goker M."/>
            <person name="Woyke T."/>
            <person name="Bristow J."/>
            <person name="Eisen J.A."/>
            <person name="Markowitz V."/>
            <person name="Hugenholtz P."/>
            <person name="Kyrpides N.C."/>
            <person name="Klenk H.P."/>
        </authorList>
    </citation>
    <scope>NUCLEOTIDE SEQUENCE [LARGE SCALE GENOMIC DNA]</scope>
    <source>
        <strain evidence="15">ATCC 51220 / DSM 2926 / LMG 16218 / CuHBu1</strain>
    </source>
</reference>
<dbReference type="RefSeq" id="WP_013387834.1">
    <property type="nucleotide sequence ID" value="NC_014632.1"/>
</dbReference>
<comment type="caution">
    <text evidence="10">Lacks conserved residue(s) required for the propagation of feature annotation.</text>
</comment>
<dbReference type="InterPro" id="IPR018022">
    <property type="entry name" value="IPT"/>
</dbReference>
<evidence type="ECO:0000256" key="2">
    <source>
        <dbReference type="ARBA" id="ARBA00003213"/>
    </source>
</evidence>
<dbReference type="GO" id="GO:0006400">
    <property type="term" value="P:tRNA modification"/>
    <property type="evidence" value="ECO:0007669"/>
    <property type="project" value="TreeGrafter"/>
</dbReference>
<dbReference type="AlphaFoldDB" id="E3HAI0"/>
<dbReference type="GO" id="GO:0005524">
    <property type="term" value="F:ATP binding"/>
    <property type="evidence" value="ECO:0007669"/>
    <property type="project" value="UniProtKB-UniRule"/>
</dbReference>
<dbReference type="HOGENOM" id="CLU_032616_0_1_0"/>
<evidence type="ECO:0000313" key="15">
    <source>
        <dbReference type="Proteomes" id="UP000006875"/>
    </source>
</evidence>
<feature type="site" description="Interaction with substrate tRNA" evidence="10">
    <location>
        <position position="121"/>
    </location>
</feature>
<dbReference type="InterPro" id="IPR027417">
    <property type="entry name" value="P-loop_NTPase"/>
</dbReference>
<feature type="site" description="Interaction with substrate tRNA" evidence="10">
    <location>
        <position position="99"/>
    </location>
</feature>
<gene>
    <name evidence="10" type="primary">miaA</name>
    <name evidence="14" type="ordered locus">Ilyop_1387</name>
</gene>
<dbReference type="HAMAP" id="MF_00185">
    <property type="entry name" value="IPP_trans"/>
    <property type="match status" value="1"/>
</dbReference>
<keyword evidence="8 10" id="KW-0460">Magnesium</keyword>
<sequence>MKGLVIAGPTAVGKTALSIKLAKAMKADIISADSAQIYKELDIGTAKVTQEEMQGVKHYMIDNELPIKKYSVGEYQREVNNILSKKEKEKKDVIITGGTGLYIGSVTEGLSELPASDPELRDVLMKKESEELYNELVKLDPEAAETIHPNNKRRVERALEVCLLTGEKFSVVSKRNIKGNNYKFLKVALERNRENLYERINMRVDIMMDAGLYEEVEKVYKKYGENLEKINIIGYSEIIRHLKGECTLLEAVELIKRNSRRYAKRQFTWFKNDTSYIWYNLDKISEEEIAADVLQRLKNL</sequence>
<keyword evidence="6 10" id="KW-0547">Nucleotide-binding</keyword>
<keyword evidence="5 10" id="KW-0819">tRNA processing</keyword>
<dbReference type="Gene3D" id="1.10.20.140">
    <property type="match status" value="1"/>
</dbReference>
<dbReference type="Gene3D" id="3.40.50.300">
    <property type="entry name" value="P-loop containing nucleotide triphosphate hydrolases"/>
    <property type="match status" value="1"/>
</dbReference>
<evidence type="ECO:0000256" key="7">
    <source>
        <dbReference type="ARBA" id="ARBA00022840"/>
    </source>
</evidence>
<dbReference type="InterPro" id="IPR039657">
    <property type="entry name" value="Dimethylallyltransferase"/>
</dbReference>
<dbReference type="GO" id="GO:0052381">
    <property type="term" value="F:tRNA dimethylallyltransferase activity"/>
    <property type="evidence" value="ECO:0007669"/>
    <property type="project" value="UniProtKB-UniRule"/>
</dbReference>
<evidence type="ECO:0000256" key="6">
    <source>
        <dbReference type="ARBA" id="ARBA00022741"/>
    </source>
</evidence>
<evidence type="ECO:0000256" key="13">
    <source>
        <dbReference type="RuleBase" id="RU003785"/>
    </source>
</evidence>
<evidence type="ECO:0000256" key="1">
    <source>
        <dbReference type="ARBA" id="ARBA00001946"/>
    </source>
</evidence>
<proteinExistence type="inferred from homology"/>
<organism evidence="14 15">
    <name type="scientific">Ilyobacter polytropus (strain ATCC 51220 / DSM 2926 / LMG 16218 / CuHBu1)</name>
    <dbReference type="NCBI Taxonomy" id="572544"/>
    <lineage>
        <taxon>Bacteria</taxon>
        <taxon>Fusobacteriati</taxon>
        <taxon>Fusobacteriota</taxon>
        <taxon>Fusobacteriia</taxon>
        <taxon>Fusobacteriales</taxon>
        <taxon>Fusobacteriaceae</taxon>
        <taxon>Ilyobacter</taxon>
    </lineage>
</organism>